<reference evidence="4" key="1">
    <citation type="journal article" date="2019" name="Int. J. Syst. Evol. Microbiol.">
        <title>The Global Catalogue of Microorganisms (GCM) 10K type strain sequencing project: providing services to taxonomists for standard genome sequencing and annotation.</title>
        <authorList>
            <consortium name="The Broad Institute Genomics Platform"/>
            <consortium name="The Broad Institute Genome Sequencing Center for Infectious Disease"/>
            <person name="Wu L."/>
            <person name="Ma J."/>
        </authorList>
    </citation>
    <scope>NUCLEOTIDE SEQUENCE [LARGE SCALE GENOMIC DNA]</scope>
    <source>
        <strain evidence="4">IBRC-M 10987</strain>
    </source>
</reference>
<dbReference type="InterPro" id="IPR025237">
    <property type="entry name" value="DUF4183"/>
</dbReference>
<comment type="caution">
    <text evidence="3">The sequence shown here is derived from an EMBL/GenBank/DDBJ whole genome shotgun (WGS) entry which is preliminary data.</text>
</comment>
<proteinExistence type="predicted"/>
<evidence type="ECO:0000256" key="1">
    <source>
        <dbReference type="SAM" id="SignalP"/>
    </source>
</evidence>
<keyword evidence="1" id="KW-0732">Signal</keyword>
<name>A0ABV8JXY9_9BACL</name>
<sequence>MMPASLIKLFIAASATAPVASGGTVTTSVLPAVFRFVATVTAPMIAGGVTTIPAAGFVNDNGDAITVLPAPPVNGYLNVYVNGMMQEANLTSLTTASLVINTVDIPVGAPVVLEVADFSNTTSTITTPPVISVPDIDIIV</sequence>
<feature type="chain" id="PRO_5046005986" evidence="1">
    <location>
        <begin position="18"/>
        <end position="140"/>
    </location>
</feature>
<dbReference type="Pfam" id="PF13799">
    <property type="entry name" value="DUF4183"/>
    <property type="match status" value="1"/>
</dbReference>
<dbReference type="EMBL" id="JBHSAM010000020">
    <property type="protein sequence ID" value="MFC4099564.1"/>
    <property type="molecule type" value="Genomic_DNA"/>
</dbReference>
<evidence type="ECO:0000313" key="3">
    <source>
        <dbReference type="EMBL" id="MFC4099564.1"/>
    </source>
</evidence>
<evidence type="ECO:0000313" key="4">
    <source>
        <dbReference type="Proteomes" id="UP001595715"/>
    </source>
</evidence>
<evidence type="ECO:0000259" key="2">
    <source>
        <dbReference type="Pfam" id="PF13799"/>
    </source>
</evidence>
<dbReference type="RefSeq" id="WP_377718257.1">
    <property type="nucleotide sequence ID" value="NZ_JBHSAM010000020.1"/>
</dbReference>
<gene>
    <name evidence="3" type="ORF">ACFOZ8_07840</name>
</gene>
<accession>A0ABV8JXY9</accession>
<organism evidence="3 4">
    <name type="scientific">Paenibacillus xanthanilyticus</name>
    <dbReference type="NCBI Taxonomy" id="1783531"/>
    <lineage>
        <taxon>Bacteria</taxon>
        <taxon>Bacillati</taxon>
        <taxon>Bacillota</taxon>
        <taxon>Bacilli</taxon>
        <taxon>Bacillales</taxon>
        <taxon>Paenibacillaceae</taxon>
        <taxon>Paenibacillus</taxon>
    </lineage>
</organism>
<keyword evidence="4" id="KW-1185">Reference proteome</keyword>
<dbReference type="Proteomes" id="UP001595715">
    <property type="component" value="Unassembled WGS sequence"/>
</dbReference>
<feature type="domain" description="DUF4183" evidence="2">
    <location>
        <begin position="52"/>
        <end position="115"/>
    </location>
</feature>
<protein>
    <submittedName>
        <fullName evidence="3">DUF4183 domain-containing protein</fullName>
    </submittedName>
</protein>
<feature type="signal peptide" evidence="1">
    <location>
        <begin position="1"/>
        <end position="17"/>
    </location>
</feature>